<accession>A0A0F9RW99</accession>
<evidence type="ECO:0000313" key="1">
    <source>
        <dbReference type="EMBL" id="KKN59084.1"/>
    </source>
</evidence>
<reference evidence="1" key="1">
    <citation type="journal article" date="2015" name="Nature">
        <title>Complex archaea that bridge the gap between prokaryotes and eukaryotes.</title>
        <authorList>
            <person name="Spang A."/>
            <person name="Saw J.H."/>
            <person name="Jorgensen S.L."/>
            <person name="Zaremba-Niedzwiedzka K."/>
            <person name="Martijn J."/>
            <person name="Lind A.E."/>
            <person name="van Eijk R."/>
            <person name="Schleper C."/>
            <person name="Guy L."/>
            <person name="Ettema T.J."/>
        </authorList>
    </citation>
    <scope>NUCLEOTIDE SEQUENCE</scope>
</reference>
<name>A0A0F9RW99_9ZZZZ</name>
<comment type="caution">
    <text evidence="1">The sequence shown here is derived from an EMBL/GenBank/DDBJ whole genome shotgun (WGS) entry which is preliminary data.</text>
</comment>
<sequence length="307" mass="34225">MATINPECLTNVIRLQEMLEISSTFPTGDSNTYINLINSSSRAIRRLCKRSYFKYKTLTEYYDGKGIEKLLLKHWPVISVTSLYDDANRSYGSNSLIAAADYEIINSDGNSGIIRIFDGTFGNNQSNVKITYVAGWSEFIIEPSLNTIEFNEGASDLTATLSTAIYNASSLATEMKTQLDSAGTLTYTVTYSEVSHKFTIAGTGAFSILWNTGASTTSEFGKLIGFDDAADDSSSTSHTSDEPVLGIPDDLISGCEEWVRWLYASVKENRAGKFTESRGEQSFSFDYTNLPEHIKRMVYPYRAWRMY</sequence>
<protein>
    <submittedName>
        <fullName evidence="1">Uncharacterized protein</fullName>
    </submittedName>
</protein>
<organism evidence="1">
    <name type="scientific">marine sediment metagenome</name>
    <dbReference type="NCBI Taxonomy" id="412755"/>
    <lineage>
        <taxon>unclassified sequences</taxon>
        <taxon>metagenomes</taxon>
        <taxon>ecological metagenomes</taxon>
    </lineage>
</organism>
<proteinExistence type="predicted"/>
<gene>
    <name evidence="1" type="ORF">LCGC14_0545640</name>
</gene>
<dbReference type="AlphaFoldDB" id="A0A0F9RW99"/>
<dbReference type="EMBL" id="LAZR01000740">
    <property type="protein sequence ID" value="KKN59084.1"/>
    <property type="molecule type" value="Genomic_DNA"/>
</dbReference>